<organism evidence="2 3">
    <name type="scientific">Haloprofundus marisrubri</name>
    <dbReference type="NCBI Taxonomy" id="1514971"/>
    <lineage>
        <taxon>Archaea</taxon>
        <taxon>Methanobacteriati</taxon>
        <taxon>Methanobacteriota</taxon>
        <taxon>Stenosarchaea group</taxon>
        <taxon>Halobacteria</taxon>
        <taxon>Halobacteriales</taxon>
        <taxon>Haloferacaceae</taxon>
        <taxon>Haloprofundus</taxon>
    </lineage>
</organism>
<protein>
    <submittedName>
        <fullName evidence="2">Uncharacterized protein</fullName>
    </submittedName>
</protein>
<gene>
    <name evidence="2" type="ORF">AUR64_11645</name>
</gene>
<name>A0A0W1RAY2_9EURY</name>
<comment type="caution">
    <text evidence="2">The sequence shown here is derived from an EMBL/GenBank/DDBJ whole genome shotgun (WGS) entry which is preliminary data.</text>
</comment>
<evidence type="ECO:0000256" key="1">
    <source>
        <dbReference type="SAM" id="MobiDB-lite"/>
    </source>
</evidence>
<evidence type="ECO:0000313" key="3">
    <source>
        <dbReference type="Proteomes" id="UP000054387"/>
    </source>
</evidence>
<reference evidence="2 3" key="1">
    <citation type="submission" date="2015-12" db="EMBL/GenBank/DDBJ databases">
        <title>Haloprofundus marisrubri gen. nov., sp. nov., an extremely halophilic archaeon isolated from the Discovery deep brine-seawater interface in the Red Sea.</title>
        <authorList>
            <person name="Zhang G."/>
            <person name="Stingl U."/>
            <person name="Rashid M."/>
        </authorList>
    </citation>
    <scope>NUCLEOTIDE SEQUENCE [LARGE SCALE GENOMIC DNA]</scope>
    <source>
        <strain evidence="2 3">SB9</strain>
    </source>
</reference>
<evidence type="ECO:0000313" key="2">
    <source>
        <dbReference type="EMBL" id="KTG10229.1"/>
    </source>
</evidence>
<dbReference type="AlphaFoldDB" id="A0A0W1RAY2"/>
<feature type="region of interest" description="Disordered" evidence="1">
    <location>
        <begin position="1"/>
        <end position="76"/>
    </location>
</feature>
<keyword evidence="3" id="KW-1185">Reference proteome</keyword>
<feature type="compositionally biased region" description="Polar residues" evidence="1">
    <location>
        <begin position="29"/>
        <end position="53"/>
    </location>
</feature>
<proteinExistence type="predicted"/>
<dbReference type="EMBL" id="LOPU01000018">
    <property type="protein sequence ID" value="KTG10229.1"/>
    <property type="molecule type" value="Genomic_DNA"/>
</dbReference>
<dbReference type="Proteomes" id="UP000054387">
    <property type="component" value="Unassembled WGS sequence"/>
</dbReference>
<sequence>MVAAHATGVNTVAVGGTSGHESVRERRQPMQNTRVSVITVSQTTAESGSTHPETTLEERSAGSGYDEPVRSGVSTK</sequence>
<accession>A0A0W1RAY2</accession>